<feature type="region of interest" description="Disordered" evidence="1">
    <location>
        <begin position="509"/>
        <end position="566"/>
    </location>
</feature>
<evidence type="ECO:0000256" key="2">
    <source>
        <dbReference type="SAM" id="Phobius"/>
    </source>
</evidence>
<feature type="region of interest" description="Disordered" evidence="1">
    <location>
        <begin position="652"/>
        <end position="739"/>
    </location>
</feature>
<dbReference type="Gene3D" id="2.60.40.740">
    <property type="match status" value="2"/>
</dbReference>
<dbReference type="STRING" id="1234409.C683_0873"/>
<dbReference type="PATRIC" id="fig|1234409.3.peg.823"/>
<feature type="compositionally biased region" description="Basic and acidic residues" evidence="1">
    <location>
        <begin position="509"/>
        <end position="544"/>
    </location>
</feature>
<evidence type="ECO:0000259" key="4">
    <source>
        <dbReference type="Pfam" id="PF17998"/>
    </source>
</evidence>
<keyword evidence="2" id="KW-0812">Transmembrane</keyword>
<feature type="chain" id="PRO_5003925632" evidence="3">
    <location>
        <begin position="29"/>
        <end position="873"/>
    </location>
</feature>
<dbReference type="OrthoDB" id="2367507at2"/>
<feature type="signal peptide" evidence="3">
    <location>
        <begin position="1"/>
        <end position="28"/>
    </location>
</feature>
<feature type="domain" description="Adhesin isopeptide-forming adherence" evidence="4">
    <location>
        <begin position="284"/>
        <end position="435"/>
    </location>
</feature>
<gene>
    <name evidence="5" type="ORF">C683_0873</name>
</gene>
<dbReference type="Proteomes" id="UP000016057">
    <property type="component" value="Unassembled WGS sequence"/>
</dbReference>
<accession>K8ZNP3</accession>
<evidence type="ECO:0000256" key="3">
    <source>
        <dbReference type="SAM" id="SignalP"/>
    </source>
</evidence>
<feature type="compositionally biased region" description="Basic and acidic residues" evidence="1">
    <location>
        <begin position="683"/>
        <end position="739"/>
    </location>
</feature>
<dbReference type="InterPro" id="IPR026345">
    <property type="entry name" value="Adh_isopep-form_adh_dom"/>
</dbReference>
<keyword evidence="2" id="KW-1133">Transmembrane helix</keyword>
<feature type="transmembrane region" description="Helical" evidence="2">
    <location>
        <begin position="847"/>
        <end position="868"/>
    </location>
</feature>
<sequence length="873" mass="96008">MNYKSILSGALVATTLLSAGISAVPAQAKELGSYPKIEVPTDKSKAPKKYAMIAKFTKQSKLEFLSAKSKLKEHTSVSGKKELAFIGLDKSDCGKDIARYMNVGMWEGKAVDVIYHLDSVTKAGFKGGEWIRFNSGSIGLTQGGYKEVKVTQRYVYHDTQKDAPITGSYMTFNDIDAHQALGFSDATMKKVAKIYIAESAKKWIDVTEKNGMTYFGSPSEEDIDPNDPKGKMTMLFDGNSITYSFVKDWSGYNMNKELNWKNSEYDQYYGYRGEKPVRTETLAPTKLVSDKNEKDKKENTLDTASEEYTYTISHSVPAEEKQFFYKSYEMDDTLIPELEIVKDSLKVTNSDGKDVTSLFENQTKGNQVKVVAKKDTLAKPEFYGKDYKFNFKVKVKAGTDLSKLKDKDGKITIPNTATVTKDGDKQSTNKTQTHLTPIKESIKKYIIDDGKAVDTDTITKEDPVVAYRIDNVVPNDVLLKSLMLSDTLDKSLEVADQSKIKVIASDAKANEVKVSENKEENATKAEDKKEETTDSSKDTSKEANKPATFANEAGKEEADKKDTVNYDELIKQVQPIVDKYKNAKPDTKEHVVLSNAKLVSDVLVAKKAGQTAKDKEALESINKALAEKDEKLALTGDMKKDVETLKSVLEKAIASTPAKPDTSKPDASKPSDKPADSSSDQEAGNKEESKGETEKEETDKPTADNVTKEEIAEDVNKEMTGDATPKGEDVTKKGKLEVKDGKVTWTANNPSEFAGKKLSLIIPVKLKAGMKVSDLPQKDGEVQIPNTAKLVVNGKDVASNTVYVGVDKETKEVPKEAPKPEDPKPEEPQQIEGDPKPKFLPQTGTDMMKTVGVGAIGVALGGVIGFLFGRKKK</sequence>
<feature type="region of interest" description="Disordered" evidence="1">
    <location>
        <begin position="805"/>
        <end position="845"/>
    </location>
</feature>
<organism evidence="5 6">
    <name type="scientific">Catellicoccus marimammalium M35/04/3</name>
    <dbReference type="NCBI Taxonomy" id="1234409"/>
    <lineage>
        <taxon>Bacteria</taxon>
        <taxon>Bacillati</taxon>
        <taxon>Bacillota</taxon>
        <taxon>Bacilli</taxon>
        <taxon>Lactobacillales</taxon>
        <taxon>Enterococcaceae</taxon>
        <taxon>Catellicoccus</taxon>
    </lineage>
</organism>
<keyword evidence="6" id="KW-1185">Reference proteome</keyword>
<feature type="compositionally biased region" description="Basic and acidic residues" evidence="1">
    <location>
        <begin position="553"/>
        <end position="566"/>
    </location>
</feature>
<proteinExistence type="predicted"/>
<dbReference type="Pfam" id="PF17998">
    <property type="entry name" value="AgI_II_C2"/>
    <property type="match status" value="1"/>
</dbReference>
<dbReference type="EMBL" id="AMYT01000018">
    <property type="protein sequence ID" value="EKU27216.1"/>
    <property type="molecule type" value="Genomic_DNA"/>
</dbReference>
<name>K8ZNP3_9ENTE</name>
<feature type="compositionally biased region" description="Basic and acidic residues" evidence="1">
    <location>
        <begin position="806"/>
        <end position="837"/>
    </location>
</feature>
<comment type="caution">
    <text evidence="5">The sequence shown here is derived from an EMBL/GenBank/DDBJ whole genome shotgun (WGS) entry which is preliminary data.</text>
</comment>
<evidence type="ECO:0000313" key="6">
    <source>
        <dbReference type="Proteomes" id="UP000016057"/>
    </source>
</evidence>
<protein>
    <submittedName>
        <fullName evidence="5">Cell wall surface anchor family protein</fullName>
    </submittedName>
</protein>
<dbReference type="NCBIfam" id="TIGR01167">
    <property type="entry name" value="LPXTG_anchor"/>
    <property type="match status" value="1"/>
</dbReference>
<feature type="compositionally biased region" description="Basic and acidic residues" evidence="1">
    <location>
        <begin position="661"/>
        <end position="675"/>
    </location>
</feature>
<dbReference type="RefSeq" id="WP_009490491.1">
    <property type="nucleotide sequence ID" value="NZ_AMYT01000018.1"/>
</dbReference>
<evidence type="ECO:0000256" key="1">
    <source>
        <dbReference type="SAM" id="MobiDB-lite"/>
    </source>
</evidence>
<keyword evidence="2" id="KW-0472">Membrane</keyword>
<reference evidence="5 6" key="1">
    <citation type="journal article" date="2013" name="Genome Announc.">
        <title>Draft Genome Sequence of Catellicoccus marimammalium, a Novel Species Commonly Found in Gull Feces.</title>
        <authorList>
            <person name="Weigand M.R."/>
            <person name="Ryu H."/>
            <person name="Bozcek L."/>
            <person name="Konstantinidis K.T."/>
            <person name="Santo Domingo J.W."/>
        </authorList>
    </citation>
    <scope>NUCLEOTIDE SEQUENCE [LARGE SCALE GENOMIC DNA]</scope>
    <source>
        <strain evidence="5 6">M35/04/3</strain>
    </source>
</reference>
<keyword evidence="3" id="KW-0732">Signal</keyword>
<dbReference type="eggNOG" id="COG4932">
    <property type="taxonomic scope" value="Bacteria"/>
</dbReference>
<dbReference type="AlphaFoldDB" id="K8ZNP3"/>
<evidence type="ECO:0000313" key="5">
    <source>
        <dbReference type="EMBL" id="EKU27216.1"/>
    </source>
</evidence>